<name>A0A914Q6F6_9BILA</name>
<accession>A0A914Q6F6</accession>
<dbReference type="AlphaFoldDB" id="A0A914Q6F6"/>
<evidence type="ECO:0000313" key="1">
    <source>
        <dbReference type="Proteomes" id="UP000887578"/>
    </source>
</evidence>
<sequence>MNEARIDNLNIWGGSCKVIAGLSKVSLSNKNGKYFYEIESSMKTIKILNMFQYYCFRHSKFIRNYFINNLMPKLDFCQTKEIDIFLMDVVIERETLDKIIQPSLEKFEFGCYSFKDVNPGLLILQKCPKIKAIT</sequence>
<dbReference type="WBParaSite" id="PDA_v2.g26553.t1">
    <property type="protein sequence ID" value="PDA_v2.g26553.t1"/>
    <property type="gene ID" value="PDA_v2.g26553"/>
</dbReference>
<evidence type="ECO:0000313" key="2">
    <source>
        <dbReference type="WBParaSite" id="PDA_v2.g26553.t1"/>
    </source>
</evidence>
<keyword evidence="1" id="KW-1185">Reference proteome</keyword>
<organism evidence="1 2">
    <name type="scientific">Panagrolaimus davidi</name>
    <dbReference type="NCBI Taxonomy" id="227884"/>
    <lineage>
        <taxon>Eukaryota</taxon>
        <taxon>Metazoa</taxon>
        <taxon>Ecdysozoa</taxon>
        <taxon>Nematoda</taxon>
        <taxon>Chromadorea</taxon>
        <taxon>Rhabditida</taxon>
        <taxon>Tylenchina</taxon>
        <taxon>Panagrolaimomorpha</taxon>
        <taxon>Panagrolaimoidea</taxon>
        <taxon>Panagrolaimidae</taxon>
        <taxon>Panagrolaimus</taxon>
    </lineage>
</organism>
<reference evidence="2" key="1">
    <citation type="submission" date="2022-11" db="UniProtKB">
        <authorList>
            <consortium name="WormBaseParasite"/>
        </authorList>
    </citation>
    <scope>IDENTIFICATION</scope>
</reference>
<dbReference type="Proteomes" id="UP000887578">
    <property type="component" value="Unplaced"/>
</dbReference>
<protein>
    <submittedName>
        <fullName evidence="2">Uncharacterized protein</fullName>
    </submittedName>
</protein>
<proteinExistence type="predicted"/>